<evidence type="ECO:0000256" key="1">
    <source>
        <dbReference type="ARBA" id="ARBA00023015"/>
    </source>
</evidence>
<dbReference type="InterPro" id="IPR036271">
    <property type="entry name" value="Tet_transcr_reg_TetR-rel_C_sf"/>
</dbReference>
<dbReference type="Pfam" id="PF02909">
    <property type="entry name" value="TetR_C_1"/>
    <property type="match status" value="1"/>
</dbReference>
<organism evidence="6">
    <name type="scientific">uncultured Thermomicrobiales bacterium</name>
    <dbReference type="NCBI Taxonomy" id="1645740"/>
    <lineage>
        <taxon>Bacteria</taxon>
        <taxon>Pseudomonadati</taxon>
        <taxon>Thermomicrobiota</taxon>
        <taxon>Thermomicrobia</taxon>
        <taxon>Thermomicrobiales</taxon>
        <taxon>environmental samples</taxon>
    </lineage>
</organism>
<dbReference type="SUPFAM" id="SSF46689">
    <property type="entry name" value="Homeodomain-like"/>
    <property type="match status" value="1"/>
</dbReference>
<accession>A0A6J4UH12</accession>
<proteinExistence type="predicted"/>
<dbReference type="PANTHER" id="PTHR30055">
    <property type="entry name" value="HTH-TYPE TRANSCRIPTIONAL REGULATOR RUTR"/>
    <property type="match status" value="1"/>
</dbReference>
<sequence>MRGNNLGGPDSGRDLTARREGAGDVVLTHFVEPMARPDWLYCVRTFGLGRATRGCERVTTEYSGRGDPARSLALLWEGRKEPTRGPKPGLSLERIVRAAIEVADAEGLAVTSMRRVAERLGVGAMSLYTYVPGKAELLDVMLDTVFGEEPGADDPAGGWRAGLERRARQDSALYRRHPWVLQVSSARSVLGPNEIAIFESSLRTVSGIGLDGGEMVAVVSLVGGYVRGAAQGAIEAALAAQRTGLTDDQWWAARAPLLEKYFDPARYPIVSSVQQSGAFDGPADGADYNLQRTLDEFEFGLQRVLDG</sequence>
<reference evidence="6" key="1">
    <citation type="submission" date="2020-02" db="EMBL/GenBank/DDBJ databases">
        <authorList>
            <person name="Meier V. D."/>
        </authorList>
    </citation>
    <scope>NUCLEOTIDE SEQUENCE</scope>
    <source>
        <strain evidence="6">AVDCRST_MAG88</strain>
    </source>
</reference>
<dbReference type="Gene3D" id="1.10.10.60">
    <property type="entry name" value="Homeodomain-like"/>
    <property type="match status" value="1"/>
</dbReference>
<dbReference type="Gene3D" id="1.10.357.10">
    <property type="entry name" value="Tetracycline Repressor, domain 2"/>
    <property type="match status" value="1"/>
</dbReference>
<dbReference type="GO" id="GO:0003700">
    <property type="term" value="F:DNA-binding transcription factor activity"/>
    <property type="evidence" value="ECO:0007669"/>
    <property type="project" value="TreeGrafter"/>
</dbReference>
<protein>
    <submittedName>
        <fullName evidence="6">Transcriptional regulator, AcrR family</fullName>
    </submittedName>
</protein>
<feature type="non-terminal residue" evidence="6">
    <location>
        <position position="307"/>
    </location>
</feature>
<dbReference type="GO" id="GO:0000976">
    <property type="term" value="F:transcription cis-regulatory region binding"/>
    <property type="evidence" value="ECO:0007669"/>
    <property type="project" value="TreeGrafter"/>
</dbReference>
<evidence type="ECO:0000256" key="4">
    <source>
        <dbReference type="PROSITE-ProRule" id="PRU00335"/>
    </source>
</evidence>
<dbReference type="AlphaFoldDB" id="A0A6J4UH12"/>
<evidence type="ECO:0000313" key="6">
    <source>
        <dbReference type="EMBL" id="CAA9547133.1"/>
    </source>
</evidence>
<feature type="DNA-binding region" description="H-T-H motif" evidence="4">
    <location>
        <begin position="112"/>
        <end position="131"/>
    </location>
</feature>
<dbReference type="SUPFAM" id="SSF48498">
    <property type="entry name" value="Tetracyclin repressor-like, C-terminal domain"/>
    <property type="match status" value="1"/>
</dbReference>
<dbReference type="InterPro" id="IPR009057">
    <property type="entry name" value="Homeodomain-like_sf"/>
</dbReference>
<dbReference type="EMBL" id="CADCWM010000161">
    <property type="protein sequence ID" value="CAA9547133.1"/>
    <property type="molecule type" value="Genomic_DNA"/>
</dbReference>
<evidence type="ECO:0000256" key="3">
    <source>
        <dbReference type="ARBA" id="ARBA00023163"/>
    </source>
</evidence>
<dbReference type="PANTHER" id="PTHR30055:SF151">
    <property type="entry name" value="TRANSCRIPTIONAL REGULATORY PROTEIN"/>
    <property type="match status" value="1"/>
</dbReference>
<dbReference type="Pfam" id="PF00440">
    <property type="entry name" value="TetR_N"/>
    <property type="match status" value="1"/>
</dbReference>
<keyword evidence="3" id="KW-0804">Transcription</keyword>
<keyword evidence="2 4" id="KW-0238">DNA-binding</keyword>
<dbReference type="InterPro" id="IPR001647">
    <property type="entry name" value="HTH_TetR"/>
</dbReference>
<name>A0A6J4UH12_9BACT</name>
<evidence type="ECO:0000256" key="2">
    <source>
        <dbReference type="ARBA" id="ARBA00023125"/>
    </source>
</evidence>
<evidence type="ECO:0000259" key="5">
    <source>
        <dbReference type="PROSITE" id="PS50977"/>
    </source>
</evidence>
<feature type="domain" description="HTH tetR-type" evidence="5">
    <location>
        <begin position="89"/>
        <end position="149"/>
    </location>
</feature>
<dbReference type="GO" id="GO:0045892">
    <property type="term" value="P:negative regulation of DNA-templated transcription"/>
    <property type="evidence" value="ECO:0007669"/>
    <property type="project" value="InterPro"/>
</dbReference>
<keyword evidence="1" id="KW-0805">Transcription regulation</keyword>
<dbReference type="PROSITE" id="PS50977">
    <property type="entry name" value="HTH_TETR_2"/>
    <property type="match status" value="1"/>
</dbReference>
<gene>
    <name evidence="6" type="ORF">AVDCRST_MAG88-489</name>
</gene>
<dbReference type="InterPro" id="IPR004111">
    <property type="entry name" value="Repressor_TetR_C"/>
</dbReference>
<dbReference type="InterPro" id="IPR050109">
    <property type="entry name" value="HTH-type_TetR-like_transc_reg"/>
</dbReference>